<comment type="caution">
    <text evidence="2">The sequence shown here is derived from an EMBL/GenBank/DDBJ whole genome shotgun (WGS) entry which is preliminary data.</text>
</comment>
<keyword evidence="3" id="KW-1185">Reference proteome</keyword>
<name>A0A9J6A0R7_SOLCO</name>
<feature type="region of interest" description="Disordered" evidence="1">
    <location>
        <begin position="1"/>
        <end position="33"/>
    </location>
</feature>
<dbReference type="PANTHER" id="PTHR34222:SF82">
    <property type="entry name" value="CCHC-TYPE DOMAIN-CONTAINING PROTEIN"/>
    <property type="match status" value="1"/>
</dbReference>
<dbReference type="PANTHER" id="PTHR34222">
    <property type="entry name" value="GAG_PRE-INTEGRS DOMAIN-CONTAINING PROTEIN"/>
    <property type="match status" value="1"/>
</dbReference>
<reference evidence="2 3" key="1">
    <citation type="submission" date="2020-09" db="EMBL/GenBank/DDBJ databases">
        <title>De no assembly of potato wild relative species, Solanum commersonii.</title>
        <authorList>
            <person name="Cho K."/>
        </authorList>
    </citation>
    <scope>NUCLEOTIDE SEQUENCE [LARGE SCALE GENOMIC DNA]</scope>
    <source>
        <strain evidence="2">LZ3.2</strain>
        <tissue evidence="2">Leaf</tissue>
    </source>
</reference>
<dbReference type="EMBL" id="JACXVP010000003">
    <property type="protein sequence ID" value="KAG5617883.1"/>
    <property type="molecule type" value="Genomic_DNA"/>
</dbReference>
<organism evidence="2 3">
    <name type="scientific">Solanum commersonii</name>
    <name type="common">Commerson's wild potato</name>
    <name type="synonym">Commerson's nightshade</name>
    <dbReference type="NCBI Taxonomy" id="4109"/>
    <lineage>
        <taxon>Eukaryota</taxon>
        <taxon>Viridiplantae</taxon>
        <taxon>Streptophyta</taxon>
        <taxon>Embryophyta</taxon>
        <taxon>Tracheophyta</taxon>
        <taxon>Spermatophyta</taxon>
        <taxon>Magnoliopsida</taxon>
        <taxon>eudicotyledons</taxon>
        <taxon>Gunneridae</taxon>
        <taxon>Pentapetalae</taxon>
        <taxon>asterids</taxon>
        <taxon>lamiids</taxon>
        <taxon>Solanales</taxon>
        <taxon>Solanaceae</taxon>
        <taxon>Solanoideae</taxon>
        <taxon>Solaneae</taxon>
        <taxon>Solanum</taxon>
    </lineage>
</organism>
<sequence>MAFFSNNKSSMSRSSFNSNFGSNPPSGTGSRYSQKSHTNSYLYCDYCNWKGHVRSTCYKLHGYPTDWKGKRKTTTGLIPEVNLIRVVLLRLKNIASSPASNNSTSRLTKYALDQENEKTKAKANYDNMLASGGAIAPVDSVEGLSVGAQPAQVVSLVVAKVLAKPHNSLGIVPAIVDQGLTWLLSRSLEQEHIQFDQQLQ</sequence>
<feature type="compositionally biased region" description="Low complexity" evidence="1">
    <location>
        <begin position="1"/>
        <end position="30"/>
    </location>
</feature>
<protein>
    <submittedName>
        <fullName evidence="2">Uncharacterized protein</fullName>
    </submittedName>
</protein>
<dbReference type="AlphaFoldDB" id="A0A9J6A0R7"/>
<proteinExistence type="predicted"/>
<evidence type="ECO:0000313" key="3">
    <source>
        <dbReference type="Proteomes" id="UP000824120"/>
    </source>
</evidence>
<gene>
    <name evidence="2" type="ORF">H5410_017707</name>
</gene>
<dbReference type="Proteomes" id="UP000824120">
    <property type="component" value="Chromosome 3"/>
</dbReference>
<dbReference type="OrthoDB" id="1746033at2759"/>
<evidence type="ECO:0000313" key="2">
    <source>
        <dbReference type="EMBL" id="KAG5617883.1"/>
    </source>
</evidence>
<evidence type="ECO:0000256" key="1">
    <source>
        <dbReference type="SAM" id="MobiDB-lite"/>
    </source>
</evidence>
<accession>A0A9J6A0R7</accession>